<protein>
    <recommendedName>
        <fullName evidence="3">Nucleotidyltransferase</fullName>
    </recommendedName>
</protein>
<dbReference type="PIRSF" id="PIRSF021525">
    <property type="entry name" value="UCP021525"/>
    <property type="match status" value="1"/>
</dbReference>
<name>A0A6I7R9J4_9CORY</name>
<dbReference type="GeneID" id="74901695"/>
<dbReference type="RefSeq" id="WP_006840455.1">
    <property type="nucleotide sequence ID" value="NZ_CP038157.1"/>
</dbReference>
<comment type="caution">
    <text evidence="1">The sequence shown here is derived from an EMBL/GenBank/DDBJ whole genome shotgun (WGS) entry which is preliminary data.</text>
</comment>
<evidence type="ECO:0000313" key="2">
    <source>
        <dbReference type="Proteomes" id="UP000580709"/>
    </source>
</evidence>
<dbReference type="InterPro" id="IPR014513">
    <property type="entry name" value="UCP021525"/>
</dbReference>
<dbReference type="EMBL" id="JACEOR010000630">
    <property type="protein sequence ID" value="MBA4506276.1"/>
    <property type="molecule type" value="Genomic_DNA"/>
</dbReference>
<dbReference type="AlphaFoldDB" id="A0A6I7R9J4"/>
<gene>
    <name evidence="1" type="ORF">H0H28_13370</name>
</gene>
<evidence type="ECO:0008006" key="3">
    <source>
        <dbReference type="Google" id="ProtNLM"/>
    </source>
</evidence>
<dbReference type="Proteomes" id="UP000580709">
    <property type="component" value="Unassembled WGS sequence"/>
</dbReference>
<reference evidence="1 2" key="1">
    <citation type="submission" date="2020-07" db="EMBL/GenBank/DDBJ databases">
        <authorList>
            <person name="Khare M."/>
        </authorList>
    </citation>
    <scope>NUCLEOTIDE SEQUENCE [LARGE SCALE GENOMIC DNA]</scope>
    <source>
        <strain evidence="1 2">P8776</strain>
    </source>
</reference>
<proteinExistence type="predicted"/>
<sequence length="262" mass="29120">MTSDADDVRRVLKGISGVVDVDNFMLIGAKCRDILHADFSCETPLRMTRDVDLAMAAQGLESFARLKEHFSTKDRPWQEICVDGMRSDVVPFGAVENPPGEVSPVDGIRFNVSCFKEVFDSAEHRDFGDGLCIRVPSYPGFAALKLHAWFDRAPGGVYKDASDLALVLTWYESRQDLWDLFPDDDENFGVVAVMTAWVLGSEIAKTLGQERTAELLQRFAQHQGPHLADKLFEGRGPSAPLQSRIEKVDALQDGLRQGLDCE</sequence>
<accession>A0A6I7R9J4</accession>
<keyword evidence="2" id="KW-1185">Reference proteome</keyword>
<evidence type="ECO:0000313" key="1">
    <source>
        <dbReference type="EMBL" id="MBA4506276.1"/>
    </source>
</evidence>
<organism evidence="1 2">
    <name type="scientific">Corynebacterium sanguinis</name>
    <dbReference type="NCBI Taxonomy" id="2594913"/>
    <lineage>
        <taxon>Bacteria</taxon>
        <taxon>Bacillati</taxon>
        <taxon>Actinomycetota</taxon>
        <taxon>Actinomycetes</taxon>
        <taxon>Mycobacteriales</taxon>
        <taxon>Corynebacteriaceae</taxon>
        <taxon>Corynebacterium</taxon>
    </lineage>
</organism>